<dbReference type="Proteomes" id="UP001369815">
    <property type="component" value="Unassembled WGS sequence"/>
</dbReference>
<gene>
    <name evidence="17" type="primary">YME2</name>
    <name evidence="17" type="ORF">Daesc_003026</name>
</gene>
<protein>
    <recommendedName>
        <fullName evidence="3 14">Mitochondrial escape protein 2</fullName>
    </recommendedName>
</protein>
<keyword evidence="18" id="KW-1185">Reference proteome</keyword>
<evidence type="ECO:0000259" key="16">
    <source>
        <dbReference type="PROSITE" id="PS50102"/>
    </source>
</evidence>
<evidence type="ECO:0000256" key="4">
    <source>
        <dbReference type="ARBA" id="ARBA00022664"/>
    </source>
</evidence>
<evidence type="ECO:0000256" key="10">
    <source>
        <dbReference type="ARBA" id="ARBA00023128"/>
    </source>
</evidence>
<evidence type="ECO:0000313" key="17">
    <source>
        <dbReference type="EMBL" id="KAK6955390.1"/>
    </source>
</evidence>
<keyword evidence="11" id="KW-0472">Membrane</keyword>
<dbReference type="PANTHER" id="PTHR32198">
    <property type="entry name" value="MITOCHONDRIAL ESCAPE PROTEIN 2"/>
    <property type="match status" value="1"/>
</dbReference>
<dbReference type="Pfam" id="PF00076">
    <property type="entry name" value="RRM_1"/>
    <property type="match status" value="1"/>
</dbReference>
<evidence type="ECO:0000256" key="15">
    <source>
        <dbReference type="SAM" id="MobiDB-lite"/>
    </source>
</evidence>
<evidence type="ECO:0000256" key="11">
    <source>
        <dbReference type="ARBA" id="ARBA00023136"/>
    </source>
</evidence>
<dbReference type="PANTHER" id="PTHR32198:SF2">
    <property type="entry name" value="MITOCHONDRIAL ESCAPE PROTEIN 2"/>
    <property type="match status" value="1"/>
</dbReference>
<evidence type="ECO:0000256" key="7">
    <source>
        <dbReference type="ARBA" id="ARBA00022884"/>
    </source>
</evidence>
<evidence type="ECO:0000256" key="1">
    <source>
        <dbReference type="ARBA" id="ARBA00004434"/>
    </source>
</evidence>
<keyword evidence="4 14" id="KW-0507">mRNA processing</keyword>
<keyword evidence="5" id="KW-0812">Transmembrane</keyword>
<dbReference type="InterPro" id="IPR027417">
    <property type="entry name" value="P-loop_NTPase"/>
</dbReference>
<dbReference type="InterPro" id="IPR000504">
    <property type="entry name" value="RRM_dom"/>
</dbReference>
<feature type="region of interest" description="Disordered" evidence="15">
    <location>
        <begin position="532"/>
        <end position="555"/>
    </location>
</feature>
<dbReference type="SUPFAM" id="SSF52540">
    <property type="entry name" value="P-loop containing nucleoside triphosphate hydrolases"/>
    <property type="match status" value="1"/>
</dbReference>
<evidence type="ECO:0000256" key="5">
    <source>
        <dbReference type="ARBA" id="ARBA00022692"/>
    </source>
</evidence>
<organism evidence="17 18">
    <name type="scientific">Daldinia eschscholtzii</name>
    <dbReference type="NCBI Taxonomy" id="292717"/>
    <lineage>
        <taxon>Eukaryota</taxon>
        <taxon>Fungi</taxon>
        <taxon>Dikarya</taxon>
        <taxon>Ascomycota</taxon>
        <taxon>Pezizomycotina</taxon>
        <taxon>Sordariomycetes</taxon>
        <taxon>Xylariomycetidae</taxon>
        <taxon>Xylariales</taxon>
        <taxon>Hypoxylaceae</taxon>
        <taxon>Daldinia</taxon>
    </lineage>
</organism>
<evidence type="ECO:0000256" key="3">
    <source>
        <dbReference type="ARBA" id="ARBA00020222"/>
    </source>
</evidence>
<keyword evidence="7 13" id="KW-0694">RNA-binding</keyword>
<keyword evidence="10 14" id="KW-0496">Mitochondrion</keyword>
<feature type="compositionally biased region" description="Basic and acidic residues" evidence="15">
    <location>
        <begin position="541"/>
        <end position="551"/>
    </location>
</feature>
<dbReference type="EMBL" id="JBANMG010000003">
    <property type="protein sequence ID" value="KAK6955390.1"/>
    <property type="molecule type" value="Genomic_DNA"/>
</dbReference>
<dbReference type="InterPro" id="IPR018850">
    <property type="entry name" value="Mt_escape_2_C"/>
</dbReference>
<comment type="caution">
    <text evidence="17">The sequence shown here is derived from an EMBL/GenBank/DDBJ whole genome shotgun (WGS) entry which is preliminary data.</text>
</comment>
<proteinExistence type="inferred from homology"/>
<keyword evidence="9" id="KW-1133">Transmembrane helix</keyword>
<keyword evidence="8" id="KW-0809">Transit peptide</keyword>
<evidence type="ECO:0000256" key="13">
    <source>
        <dbReference type="PROSITE-ProRule" id="PRU00176"/>
    </source>
</evidence>
<comment type="subcellular location">
    <subcellularLocation>
        <location evidence="1 14">Mitochondrion inner membrane</location>
        <topology evidence="1 14">Single-pass membrane protein</topology>
    </subcellularLocation>
</comment>
<comment type="function">
    <text evidence="12 14">Plays a role in maintaining the mitochondrial genome and in controlling the mtDNA escape. Involved in the regulation of mtDNA nucleotide structure and number. May have a dispensable role in early maturation of pre-rRNA.</text>
</comment>
<name>A0AAX6MRU5_9PEZI</name>
<evidence type="ECO:0000256" key="14">
    <source>
        <dbReference type="RuleBase" id="RU367108"/>
    </source>
</evidence>
<dbReference type="GO" id="GO:0005743">
    <property type="term" value="C:mitochondrial inner membrane"/>
    <property type="evidence" value="ECO:0007669"/>
    <property type="project" value="UniProtKB-SubCell"/>
</dbReference>
<dbReference type="Gene3D" id="3.30.70.330">
    <property type="match status" value="1"/>
</dbReference>
<dbReference type="GO" id="GO:0006397">
    <property type="term" value="P:mRNA processing"/>
    <property type="evidence" value="ECO:0007669"/>
    <property type="project" value="UniProtKB-UniRule"/>
</dbReference>
<accession>A0AAX6MRU5</accession>
<feature type="domain" description="RRM" evidence="16">
    <location>
        <begin position="122"/>
        <end position="214"/>
    </location>
</feature>
<dbReference type="Pfam" id="PF10443">
    <property type="entry name" value="RNA12"/>
    <property type="match status" value="1"/>
</dbReference>
<evidence type="ECO:0000256" key="2">
    <source>
        <dbReference type="ARBA" id="ARBA00010320"/>
    </source>
</evidence>
<evidence type="ECO:0000256" key="6">
    <source>
        <dbReference type="ARBA" id="ARBA00022792"/>
    </source>
</evidence>
<evidence type="ECO:0000256" key="9">
    <source>
        <dbReference type="ARBA" id="ARBA00022989"/>
    </source>
</evidence>
<evidence type="ECO:0000256" key="8">
    <source>
        <dbReference type="ARBA" id="ARBA00022946"/>
    </source>
</evidence>
<dbReference type="CDD" id="cd12433">
    <property type="entry name" value="RRM_Yme2p_like"/>
    <property type="match status" value="1"/>
</dbReference>
<evidence type="ECO:0000313" key="18">
    <source>
        <dbReference type="Proteomes" id="UP001369815"/>
    </source>
</evidence>
<dbReference type="PROSITE" id="PS50102">
    <property type="entry name" value="RRM"/>
    <property type="match status" value="1"/>
</dbReference>
<evidence type="ECO:0000256" key="12">
    <source>
        <dbReference type="ARBA" id="ARBA00025276"/>
    </source>
</evidence>
<sequence length="784" mass="86958">MELSAESLGEHHYCPDQDLAELMKKFQNSTLGALDPINMVKRAIPKTAPVEVTEILPRLKDGGAFVKFKYPANVSAKEIEATVSKYLQEKPVKPLFSPFRGVQAGLVNGVPWLEDLHRFPKDRLRVEFVPKNPGEEAVELSQETLYSLFRRYGKIAEIISQPWDSKVLPKYAYVDFAFVRDAIMARNCLHGFVVPEDLGGGKSGTRLRMSYEQRVQPHRIWDWISNHPRIVIPVLVALLTGLTVIIFDPIRSFFVKAHVTRRFRLSNSKFYRWLRRRTVYILNLKKDKSDQAGLNAVWTHRRDLIDQIQKWLLETAETFIVVQGPRGSGKKELVLDQALKGRSNVLVIDCKPIVEARGESGTIKEMAASVGYRPIFSYANSMSSMVDLAVQSTTGVKAGFSETLESQLQKILQTTAAALTDIGISDRDKADSDASLPVDAYLEAHPEKRPVVVIDNFLHKGDTNAIVYDKLSEWAAALVQSNIAHVIFLTNDTAYSKSLSKALPDRVFRQAALGDLSPDVAKRFVLSHITSDVEQQPEAAEQPKDSSDSSEKQPWSRLLPDLGELDECIGTLGGRLTDLEFLARRLKAGQSPKQAVEEITEQSASEILKFFLLPGKTTNDGEHKWSVEQAWYLVKALANNESLRYNEVLLHNTFASSTSAPDGEAALEGLSNAELITVKSRNGRPALVAPGKPVYAAAFRLLARDPVLSAKMDLAVLTELAKAEAKNIDKAETELALLGGLPSQPAQTAGRTTYLLGKIDAAQRKVEAYEKEMGALKKVLCSEA</sequence>
<dbReference type="FunFam" id="3.30.70.330:FF:000959">
    <property type="entry name" value="Mitochondrial escape protein 2"/>
    <property type="match status" value="1"/>
</dbReference>
<dbReference type="InterPro" id="IPR034260">
    <property type="entry name" value="Yme2_RRM"/>
</dbReference>
<dbReference type="GO" id="GO:0003723">
    <property type="term" value="F:RNA binding"/>
    <property type="evidence" value="ECO:0007669"/>
    <property type="project" value="UniProtKB-UniRule"/>
</dbReference>
<reference evidence="17 18" key="1">
    <citation type="journal article" date="2024" name="Front Chem Biol">
        <title>Unveiling the potential of Daldinia eschscholtzii MFLUCC 19-0629 through bioactivity and bioinformatics studies for enhanced sustainable agriculture production.</title>
        <authorList>
            <person name="Brooks S."/>
            <person name="Weaver J.A."/>
            <person name="Klomchit A."/>
            <person name="Alharthi S.A."/>
            <person name="Onlamun T."/>
            <person name="Nurani R."/>
            <person name="Vong T.K."/>
            <person name="Alberti F."/>
            <person name="Greco C."/>
        </authorList>
    </citation>
    <scope>NUCLEOTIDE SEQUENCE [LARGE SCALE GENOMIC DNA]</scope>
    <source>
        <strain evidence="17">MFLUCC 19-0629</strain>
    </source>
</reference>
<keyword evidence="6 14" id="KW-0999">Mitochondrion inner membrane</keyword>
<dbReference type="InterPro" id="IPR039627">
    <property type="entry name" value="Yme2_C"/>
</dbReference>
<dbReference type="InterPro" id="IPR012677">
    <property type="entry name" value="Nucleotide-bd_a/b_plait_sf"/>
</dbReference>
<dbReference type="AlphaFoldDB" id="A0AAX6MRU5"/>
<dbReference type="SUPFAM" id="SSF54928">
    <property type="entry name" value="RNA-binding domain, RBD"/>
    <property type="match status" value="1"/>
</dbReference>
<dbReference type="InterPro" id="IPR035979">
    <property type="entry name" value="RBD_domain_sf"/>
</dbReference>
<comment type="similarity">
    <text evidence="2 14">Belongs to the YME2 family.</text>
</comment>